<dbReference type="RefSeq" id="WP_188417414.1">
    <property type="nucleotide sequence ID" value="NZ_BMDJ01000016.1"/>
</dbReference>
<gene>
    <name evidence="1" type="ORF">GCM10008119_37260</name>
</gene>
<sequence length="185" mass="21323">MTHYTTDKYRIDIYADQTFTEGSADNVNQYDFVYFDKSEYHFPSVFGIKIYQDDKLLRSAVIGSIGGGTTIHDTSTIIENDRLVVCCSDTIFCLSIPNLTLLWRTQADQATCFEIYKYQDSYIIHGELEISRLDKDGEILWQQSGADIFTTLDGKDSFVISDNYILATDWENRKYKFDFNGQSIL</sequence>
<accession>A0ABQ2BM08</accession>
<protein>
    <submittedName>
        <fullName evidence="1">Uncharacterized protein</fullName>
    </submittedName>
</protein>
<keyword evidence="2" id="KW-1185">Reference proteome</keyword>
<dbReference type="InterPro" id="IPR011047">
    <property type="entry name" value="Quinoprotein_ADH-like_sf"/>
</dbReference>
<reference evidence="2" key="1">
    <citation type="journal article" date="2019" name="Int. J. Syst. Evol. Microbiol.">
        <title>The Global Catalogue of Microorganisms (GCM) 10K type strain sequencing project: providing services to taxonomists for standard genome sequencing and annotation.</title>
        <authorList>
            <consortium name="The Broad Institute Genomics Platform"/>
            <consortium name="The Broad Institute Genome Sequencing Center for Infectious Disease"/>
            <person name="Wu L."/>
            <person name="Ma J."/>
        </authorList>
    </citation>
    <scope>NUCLEOTIDE SEQUENCE [LARGE SCALE GENOMIC DNA]</scope>
    <source>
        <strain evidence="2">CCM 8939</strain>
    </source>
</reference>
<dbReference type="SUPFAM" id="SSF50998">
    <property type="entry name" value="Quinoprotein alcohol dehydrogenase-like"/>
    <property type="match status" value="1"/>
</dbReference>
<comment type="caution">
    <text evidence="1">The sequence shown here is derived from an EMBL/GenBank/DDBJ whole genome shotgun (WGS) entry which is preliminary data.</text>
</comment>
<dbReference type="EMBL" id="BMDJ01000016">
    <property type="protein sequence ID" value="GGI29364.1"/>
    <property type="molecule type" value="Genomic_DNA"/>
</dbReference>
<dbReference type="Gene3D" id="2.130.10.10">
    <property type="entry name" value="YVTN repeat-like/Quinoprotein amine dehydrogenase"/>
    <property type="match status" value="1"/>
</dbReference>
<organism evidence="1 2">
    <name type="scientific">Pedobacter mendelii</name>
    <dbReference type="NCBI Taxonomy" id="1908240"/>
    <lineage>
        <taxon>Bacteria</taxon>
        <taxon>Pseudomonadati</taxon>
        <taxon>Bacteroidota</taxon>
        <taxon>Sphingobacteriia</taxon>
        <taxon>Sphingobacteriales</taxon>
        <taxon>Sphingobacteriaceae</taxon>
        <taxon>Pedobacter</taxon>
    </lineage>
</organism>
<dbReference type="InterPro" id="IPR015943">
    <property type="entry name" value="WD40/YVTN_repeat-like_dom_sf"/>
</dbReference>
<evidence type="ECO:0000313" key="1">
    <source>
        <dbReference type="EMBL" id="GGI29364.1"/>
    </source>
</evidence>
<proteinExistence type="predicted"/>
<evidence type="ECO:0000313" key="2">
    <source>
        <dbReference type="Proteomes" id="UP000645390"/>
    </source>
</evidence>
<name>A0ABQ2BM08_9SPHI</name>
<dbReference type="Proteomes" id="UP000645390">
    <property type="component" value="Unassembled WGS sequence"/>
</dbReference>